<feature type="compositionally biased region" description="Acidic residues" evidence="1">
    <location>
        <begin position="92"/>
        <end position="103"/>
    </location>
</feature>
<evidence type="ECO:0000256" key="1">
    <source>
        <dbReference type="SAM" id="MobiDB-lite"/>
    </source>
</evidence>
<proteinExistence type="predicted"/>
<evidence type="ECO:0000313" key="2">
    <source>
        <dbReference type="EMBL" id="QJC52743.1"/>
    </source>
</evidence>
<dbReference type="RefSeq" id="WP_168908295.1">
    <property type="nucleotide sequence ID" value="NZ_CP051428.1"/>
</dbReference>
<accession>A0A6H2GZ82</accession>
<protein>
    <submittedName>
        <fullName evidence="2">Uncharacterized protein</fullName>
    </submittedName>
</protein>
<evidence type="ECO:0000313" key="3">
    <source>
        <dbReference type="Proteomes" id="UP000502136"/>
    </source>
</evidence>
<name>A0A6H2GZ82_9BACL</name>
<gene>
    <name evidence="2" type="ORF">HGI30_15015</name>
</gene>
<dbReference type="Proteomes" id="UP000502136">
    <property type="component" value="Chromosome"/>
</dbReference>
<sequence>MTYSREEQETILRFDSVERVWVAWSAFQPHIRKLTKIAGAPINPEYDGERVISGRWTLKEKNVRIIAERILTPEQREAIAKRLSTGGNTDQTQDEDDEGEDGD</sequence>
<keyword evidence="3" id="KW-1185">Reference proteome</keyword>
<reference evidence="2 3" key="1">
    <citation type="submission" date="2020-04" db="EMBL/GenBank/DDBJ databases">
        <title>Novel Paenibacillus strain UniB2 isolated from commercial digestive syrup.</title>
        <authorList>
            <person name="Thorat V."/>
            <person name="Kirdat K."/>
            <person name="Tiwarekar B."/>
            <person name="Yadav A."/>
        </authorList>
    </citation>
    <scope>NUCLEOTIDE SEQUENCE [LARGE SCALE GENOMIC DNA]</scope>
    <source>
        <strain evidence="2 3">UniB2</strain>
    </source>
</reference>
<dbReference type="KEGG" id="palr:HGI30_15015"/>
<feature type="region of interest" description="Disordered" evidence="1">
    <location>
        <begin position="78"/>
        <end position="103"/>
    </location>
</feature>
<dbReference type="AlphaFoldDB" id="A0A6H2GZ82"/>
<organism evidence="2 3">
    <name type="scientific">Paenibacillus albicereus</name>
    <dbReference type="NCBI Taxonomy" id="2726185"/>
    <lineage>
        <taxon>Bacteria</taxon>
        <taxon>Bacillati</taxon>
        <taxon>Bacillota</taxon>
        <taxon>Bacilli</taxon>
        <taxon>Bacillales</taxon>
        <taxon>Paenibacillaceae</taxon>
        <taxon>Paenibacillus</taxon>
    </lineage>
</organism>
<dbReference type="EMBL" id="CP051428">
    <property type="protein sequence ID" value="QJC52743.1"/>
    <property type="molecule type" value="Genomic_DNA"/>
</dbReference>